<evidence type="ECO:0000256" key="1">
    <source>
        <dbReference type="SAM" id="Phobius"/>
    </source>
</evidence>
<gene>
    <name evidence="2" type="ORF">EJA10_00370</name>
</gene>
<dbReference type="AlphaFoldDB" id="A0A3R9DXM4"/>
<dbReference type="RefSeq" id="WP_125478032.1">
    <property type="nucleotide sequence ID" value="NZ_RSFW01000001.1"/>
</dbReference>
<keyword evidence="1" id="KW-0472">Membrane</keyword>
<feature type="transmembrane region" description="Helical" evidence="1">
    <location>
        <begin position="7"/>
        <end position="32"/>
    </location>
</feature>
<sequence>MRVVLELLRIIVVFAILGSLLGSILGKAYLLLDVNTEPFEWMGFIAIMLLLFVFYRNKLQFSGWYKGEGREKLSPKVTCSFIAISAILVVMAPVFSYPL</sequence>
<comment type="caution">
    <text evidence="2">The sequence shown here is derived from an EMBL/GenBank/DDBJ whole genome shotgun (WGS) entry which is preliminary data.</text>
</comment>
<protein>
    <submittedName>
        <fullName evidence="2">Uncharacterized protein</fullName>
    </submittedName>
</protein>
<name>A0A3R9DXM4_9BACI</name>
<organism evidence="2 3">
    <name type="scientific">Mesobacillus subterraneus</name>
    <dbReference type="NCBI Taxonomy" id="285983"/>
    <lineage>
        <taxon>Bacteria</taxon>
        <taxon>Bacillati</taxon>
        <taxon>Bacillota</taxon>
        <taxon>Bacilli</taxon>
        <taxon>Bacillales</taxon>
        <taxon>Bacillaceae</taxon>
        <taxon>Mesobacillus</taxon>
    </lineage>
</organism>
<evidence type="ECO:0000313" key="3">
    <source>
        <dbReference type="Proteomes" id="UP000279911"/>
    </source>
</evidence>
<keyword evidence="1" id="KW-0812">Transmembrane</keyword>
<dbReference type="EMBL" id="RSFW01000001">
    <property type="protein sequence ID" value="RSD29599.1"/>
    <property type="molecule type" value="Genomic_DNA"/>
</dbReference>
<keyword evidence="1" id="KW-1133">Transmembrane helix</keyword>
<feature type="transmembrane region" description="Helical" evidence="1">
    <location>
        <begin position="38"/>
        <end position="56"/>
    </location>
</feature>
<evidence type="ECO:0000313" key="2">
    <source>
        <dbReference type="EMBL" id="RSD29599.1"/>
    </source>
</evidence>
<feature type="transmembrane region" description="Helical" evidence="1">
    <location>
        <begin position="77"/>
        <end position="97"/>
    </location>
</feature>
<dbReference type="OrthoDB" id="2428268at2"/>
<proteinExistence type="predicted"/>
<dbReference type="Proteomes" id="UP000279911">
    <property type="component" value="Unassembled WGS sequence"/>
</dbReference>
<accession>A0A3R9DXM4</accession>
<reference evidence="3" key="1">
    <citation type="submission" date="2018-12" db="EMBL/GenBank/DDBJ databases">
        <title>Bacillus chawlae sp. nov., Bacillus glennii sp. nov., and Bacillus saganii sp. nov. Isolated from the Vehicle Assembly Building at Kennedy Space Center where the Viking Spacecraft were Assembled.</title>
        <authorList>
            <person name="Seuylemezian A."/>
            <person name="Vaishampayan P."/>
        </authorList>
    </citation>
    <scope>NUCLEOTIDE SEQUENCE [LARGE SCALE GENOMIC DNA]</scope>
    <source>
        <strain evidence="3">DSM 13966</strain>
    </source>
</reference>